<evidence type="ECO:0008006" key="3">
    <source>
        <dbReference type="Google" id="ProtNLM"/>
    </source>
</evidence>
<keyword evidence="2" id="KW-1185">Reference proteome</keyword>
<proteinExistence type="predicted"/>
<reference evidence="1 2" key="1">
    <citation type="submission" date="2013-11" db="EMBL/GenBank/DDBJ databases">
        <title>Genome sequencing of Stegodyphus mimosarum.</title>
        <authorList>
            <person name="Bechsgaard J."/>
        </authorList>
    </citation>
    <scope>NUCLEOTIDE SEQUENCE [LARGE SCALE GENOMIC DNA]</scope>
</reference>
<dbReference type="EMBL" id="KL815562">
    <property type="protein sequence ID" value="KFM83245.1"/>
    <property type="molecule type" value="Genomic_DNA"/>
</dbReference>
<gene>
    <name evidence="1" type="ORF">X975_22145</name>
</gene>
<dbReference type="OrthoDB" id="8063979at2759"/>
<protein>
    <recommendedName>
        <fullName evidence="3">RNase H type-1 domain-containing protein</fullName>
    </recommendedName>
</protein>
<feature type="non-terminal residue" evidence="1">
    <location>
        <position position="182"/>
    </location>
</feature>
<organism evidence="1 2">
    <name type="scientific">Stegodyphus mimosarum</name>
    <name type="common">African social velvet spider</name>
    <dbReference type="NCBI Taxonomy" id="407821"/>
    <lineage>
        <taxon>Eukaryota</taxon>
        <taxon>Metazoa</taxon>
        <taxon>Ecdysozoa</taxon>
        <taxon>Arthropoda</taxon>
        <taxon>Chelicerata</taxon>
        <taxon>Arachnida</taxon>
        <taxon>Araneae</taxon>
        <taxon>Araneomorphae</taxon>
        <taxon>Entelegynae</taxon>
        <taxon>Eresoidea</taxon>
        <taxon>Eresidae</taxon>
        <taxon>Stegodyphus</taxon>
    </lineage>
</organism>
<dbReference type="AlphaFoldDB" id="A0A087V0V6"/>
<accession>A0A087V0V6</accession>
<sequence length="182" mass="20767">MKGYFRGLNHRNIKILLNAGVNKIITYGSAIWAFSIKARKIPTLHLIQRPFLINITQSFSTTSTNALQTIVEVTPLPIQTEIERLSTMILQLQKTTMYNDIIFNPQDYEEKQPKYNIHPAVGLHNFSCNIAKPPPSIELTAYMDGSKIQNKVGSGAIIKRKTGLHSEWQGYLRPQKVYIKQR</sequence>
<dbReference type="Proteomes" id="UP000054359">
    <property type="component" value="Unassembled WGS sequence"/>
</dbReference>
<evidence type="ECO:0000313" key="1">
    <source>
        <dbReference type="EMBL" id="KFM83245.1"/>
    </source>
</evidence>
<evidence type="ECO:0000313" key="2">
    <source>
        <dbReference type="Proteomes" id="UP000054359"/>
    </source>
</evidence>
<name>A0A087V0V6_STEMI</name>